<name>A0ABS0SWE3_9CAUL</name>
<dbReference type="RefSeq" id="WP_198575783.1">
    <property type="nucleotide sequence ID" value="NZ_JADWOX010000005.1"/>
</dbReference>
<keyword evidence="2" id="KW-0186">Copper</keyword>
<evidence type="ECO:0000256" key="1">
    <source>
        <dbReference type="ARBA" id="ARBA00022723"/>
    </source>
</evidence>
<sequence>MTHDPIAGPYSPLLPSRRALMAAGGAAALGALTAGQGQAQPAAPTKARWRRWNVASPQGQKALASYAKAVKIMLALPPEDPNNWYNHALTHTVDCPHGNWWFVVWHRGYVGYFEQVVRKISGDNDFAFPYWDWTASPQVPAQMFQGVLNPNDAAYIQSLDAFNKAFGPVLETFWAGLTGAQTQQLLIRGLRFPADLLFDIGPKGGPMFFAPPNARGSTQQNPGFDGVTSRAVSPWMLDNALSPRDFIGFASPKSQFHSSITGFGVMEGQPHNKVHNCVGGIWTDAKGNTTYGDGLMQSNLSPVDPLFFLHHANIDRIWDLWTRKQQGYGYPTLPDDNKSYLNPRGDLGQWRAEPFLFFHDVNGQLVTGDKALAGAYETIGTFDYDYQPGSGENVVPPTGTTKLKAGKPAPATKYAAKLKTPGAASLAAGDVAVPAAVLAAAAKPGGTSLLATITIDLPPFEHANDLAVVVNTPEGEAVGLDSPGFVTTLSMFGRHLVTRPVSFTVPLSPPLAAVAKAKGLSAAAPPSGLSIRLVRLGSKPLLSAAAAPHAHHADAGATTAVPQVLDIVVHAQ</sequence>
<evidence type="ECO:0000259" key="4">
    <source>
        <dbReference type="PROSITE" id="PS00498"/>
    </source>
</evidence>
<accession>A0ABS0SWE3</accession>
<dbReference type="PRINTS" id="PR00092">
    <property type="entry name" value="TYROSINASE"/>
</dbReference>
<dbReference type="PANTHER" id="PTHR11474:SF76">
    <property type="entry name" value="SHKT DOMAIN-CONTAINING PROTEIN"/>
    <property type="match status" value="1"/>
</dbReference>
<feature type="domain" description="Tyrosinase copper-binding" evidence="3">
    <location>
        <begin position="97"/>
        <end position="114"/>
    </location>
</feature>
<keyword evidence="6" id="KW-1185">Reference proteome</keyword>
<evidence type="ECO:0000313" key="6">
    <source>
        <dbReference type="Proteomes" id="UP000639859"/>
    </source>
</evidence>
<dbReference type="InterPro" id="IPR006311">
    <property type="entry name" value="TAT_signal"/>
</dbReference>
<dbReference type="EMBL" id="JADWOX010000005">
    <property type="protein sequence ID" value="MBI1683859.1"/>
    <property type="molecule type" value="Genomic_DNA"/>
</dbReference>
<organism evidence="5 6">
    <name type="scientific">Caulobacter hibisci</name>
    <dbReference type="NCBI Taxonomy" id="2035993"/>
    <lineage>
        <taxon>Bacteria</taxon>
        <taxon>Pseudomonadati</taxon>
        <taxon>Pseudomonadota</taxon>
        <taxon>Alphaproteobacteria</taxon>
        <taxon>Caulobacterales</taxon>
        <taxon>Caulobacteraceae</taxon>
        <taxon>Caulobacter</taxon>
    </lineage>
</organism>
<reference evidence="5 6" key="1">
    <citation type="submission" date="2020-11" db="EMBL/GenBank/DDBJ databases">
        <title>genome sequence of strain KACC 18849.</title>
        <authorList>
            <person name="Gao J."/>
            <person name="Zhang X."/>
        </authorList>
    </citation>
    <scope>NUCLEOTIDE SEQUENCE [LARGE SCALE GENOMIC DNA]</scope>
    <source>
        <strain evidence="5 6">KACC 18849</strain>
    </source>
</reference>
<dbReference type="PROSITE" id="PS00498">
    <property type="entry name" value="TYROSINASE_2"/>
    <property type="match status" value="1"/>
</dbReference>
<dbReference type="SUPFAM" id="SSF48056">
    <property type="entry name" value="Di-copper centre-containing domain"/>
    <property type="match status" value="1"/>
</dbReference>
<gene>
    <name evidence="5" type="ORF">I4Q42_09270</name>
</gene>
<dbReference type="InterPro" id="IPR002227">
    <property type="entry name" value="Tyrosinase_Cu-bd"/>
</dbReference>
<dbReference type="Gene3D" id="1.10.1280.10">
    <property type="entry name" value="Di-copper center containing domain from catechol oxidase"/>
    <property type="match status" value="1"/>
</dbReference>
<dbReference type="PROSITE" id="PS00497">
    <property type="entry name" value="TYROSINASE_1"/>
    <property type="match status" value="1"/>
</dbReference>
<dbReference type="Pfam" id="PF00264">
    <property type="entry name" value="Tyrosinase"/>
    <property type="match status" value="1"/>
</dbReference>
<feature type="domain" description="Tyrosinase copper-binding" evidence="4">
    <location>
        <begin position="304"/>
        <end position="315"/>
    </location>
</feature>
<dbReference type="Proteomes" id="UP000639859">
    <property type="component" value="Unassembled WGS sequence"/>
</dbReference>
<proteinExistence type="predicted"/>
<protein>
    <submittedName>
        <fullName evidence="5">Tyrosinase family protein</fullName>
    </submittedName>
</protein>
<dbReference type="PROSITE" id="PS51318">
    <property type="entry name" value="TAT"/>
    <property type="match status" value="1"/>
</dbReference>
<evidence type="ECO:0000256" key="2">
    <source>
        <dbReference type="ARBA" id="ARBA00023008"/>
    </source>
</evidence>
<evidence type="ECO:0000313" key="5">
    <source>
        <dbReference type="EMBL" id="MBI1683859.1"/>
    </source>
</evidence>
<evidence type="ECO:0000259" key="3">
    <source>
        <dbReference type="PROSITE" id="PS00497"/>
    </source>
</evidence>
<comment type="caution">
    <text evidence="5">The sequence shown here is derived from an EMBL/GenBank/DDBJ whole genome shotgun (WGS) entry which is preliminary data.</text>
</comment>
<dbReference type="InterPro" id="IPR050316">
    <property type="entry name" value="Tyrosinase/Hemocyanin"/>
</dbReference>
<keyword evidence="1" id="KW-0479">Metal-binding</keyword>
<dbReference type="InterPro" id="IPR008922">
    <property type="entry name" value="Di-copper_centre_dom_sf"/>
</dbReference>
<dbReference type="PANTHER" id="PTHR11474">
    <property type="entry name" value="TYROSINASE FAMILY MEMBER"/>
    <property type="match status" value="1"/>
</dbReference>